<accession>A0A164NVE5</accession>
<dbReference type="EMBL" id="KV419440">
    <property type="protein sequence ID" value="KZS88078.1"/>
    <property type="molecule type" value="Genomic_DNA"/>
</dbReference>
<evidence type="ECO:0000313" key="1">
    <source>
        <dbReference type="EMBL" id="KZS88078.1"/>
    </source>
</evidence>
<name>A0A164NVE5_9AGAM</name>
<sequence length="604" mass="67939">MDSLAETFSGVTLGVANELAKSTPMDRASVKSALSLLIRDLEHALENTRAIYAECLSGPTSSPADDEHPIRSDSAESITYLRQVVSKVEIVQQNVRNTLSKTIADLSERSNTYTRFACLPQEIISNMFWRFIQIPPKGPSRKKKRPLGITKILLVCRNWTSIAVSTPRLWNTISMHWNSEIIDRHIVLRKSVPLHITWKNATAYEVSKKDILVKRMPEIRALNIVWSGHRMPPIVDSDAPVRFKEFWDECSQEPALQLESLALDFRGSMESRAAMHQLNTPRLRHLRLSHCDYLVSLPSTLRTVYILSREPNLAQTLRVLSECPLLTSCFLESTRGAESQDQSMSFPTQSPILLQSLSHLHLKPYTMNELGWILDQVLLPSLKMLEVALFLTPGSEVQAAMPRALDAFVAQAIDVEIQSNLITYTNGKFRHAFYLYCSSAPWETDPNPGFLQFRPLVSLFPRIERLAISSYTVNEHAEWVEILEKLACLTCLSVAGIPAALQPLFLSLETADPPLCPNLDHLHIGVNQIWMAEENQEVVGDAEAAGTQLLNFVDARQSSGRGLKCLTLTPGSWLEISLDDIRQHVPNVDFQTIEWSTFGQNSSF</sequence>
<dbReference type="OrthoDB" id="2269034at2759"/>
<gene>
    <name evidence="1" type="ORF">SISNIDRAFT_552790</name>
</gene>
<proteinExistence type="predicted"/>
<organism evidence="1 2">
    <name type="scientific">Sistotremastrum niveocremeum HHB9708</name>
    <dbReference type="NCBI Taxonomy" id="1314777"/>
    <lineage>
        <taxon>Eukaryota</taxon>
        <taxon>Fungi</taxon>
        <taxon>Dikarya</taxon>
        <taxon>Basidiomycota</taxon>
        <taxon>Agaricomycotina</taxon>
        <taxon>Agaricomycetes</taxon>
        <taxon>Sistotremastrales</taxon>
        <taxon>Sistotremastraceae</taxon>
        <taxon>Sertulicium</taxon>
        <taxon>Sertulicium niveocremeum</taxon>
    </lineage>
</organism>
<evidence type="ECO:0000313" key="2">
    <source>
        <dbReference type="Proteomes" id="UP000076722"/>
    </source>
</evidence>
<dbReference type="AlphaFoldDB" id="A0A164NVE5"/>
<reference evidence="1 2" key="1">
    <citation type="journal article" date="2016" name="Mol. Biol. Evol.">
        <title>Comparative Genomics of Early-Diverging Mushroom-Forming Fungi Provides Insights into the Origins of Lignocellulose Decay Capabilities.</title>
        <authorList>
            <person name="Nagy L.G."/>
            <person name="Riley R."/>
            <person name="Tritt A."/>
            <person name="Adam C."/>
            <person name="Daum C."/>
            <person name="Floudas D."/>
            <person name="Sun H."/>
            <person name="Yadav J.S."/>
            <person name="Pangilinan J."/>
            <person name="Larsson K.H."/>
            <person name="Matsuura K."/>
            <person name="Barry K."/>
            <person name="Labutti K."/>
            <person name="Kuo R."/>
            <person name="Ohm R.A."/>
            <person name="Bhattacharya S.S."/>
            <person name="Shirouzu T."/>
            <person name="Yoshinaga Y."/>
            <person name="Martin F.M."/>
            <person name="Grigoriev I.V."/>
            <person name="Hibbett D.S."/>
        </authorList>
    </citation>
    <scope>NUCLEOTIDE SEQUENCE [LARGE SCALE GENOMIC DNA]</scope>
    <source>
        <strain evidence="1 2">HHB9708</strain>
    </source>
</reference>
<protein>
    <submittedName>
        <fullName evidence="1">Uncharacterized protein</fullName>
    </submittedName>
</protein>
<dbReference type="Proteomes" id="UP000076722">
    <property type="component" value="Unassembled WGS sequence"/>
</dbReference>
<keyword evidence="2" id="KW-1185">Reference proteome</keyword>